<evidence type="ECO:0000313" key="7">
    <source>
        <dbReference type="EMBL" id="APT89986.1"/>
    </source>
</evidence>
<dbReference type="KEGG" id="csph:CSPHI_01570"/>
<name>A0A1L7CVT2_9CORY</name>
<dbReference type="OrthoDB" id="9787026at2"/>
<evidence type="ECO:0000256" key="4">
    <source>
        <dbReference type="ARBA" id="ARBA00023136"/>
    </source>
</evidence>
<feature type="transmembrane region" description="Helical" evidence="5">
    <location>
        <begin position="311"/>
        <end position="333"/>
    </location>
</feature>
<feature type="transmembrane region" description="Helical" evidence="5">
    <location>
        <begin position="172"/>
        <end position="193"/>
    </location>
</feature>
<dbReference type="PANTHER" id="PTHR23508:SF10">
    <property type="entry name" value="CARBOXYLIC ACID TRANSPORTER PROTEIN HOMOLOG"/>
    <property type="match status" value="1"/>
</dbReference>
<feature type="domain" description="Major facilitator superfamily (MFS) profile" evidence="6">
    <location>
        <begin position="19"/>
        <end position="400"/>
    </location>
</feature>
<accession>A0A1L7CVT2</accession>
<evidence type="ECO:0000256" key="3">
    <source>
        <dbReference type="ARBA" id="ARBA00022989"/>
    </source>
</evidence>
<feature type="transmembrane region" description="Helical" evidence="5">
    <location>
        <begin position="376"/>
        <end position="397"/>
    </location>
</feature>
<evidence type="ECO:0000256" key="1">
    <source>
        <dbReference type="ARBA" id="ARBA00004651"/>
    </source>
</evidence>
<dbReference type="EMBL" id="CP009248">
    <property type="protein sequence ID" value="APT89986.1"/>
    <property type="molecule type" value="Genomic_DNA"/>
</dbReference>
<dbReference type="GO" id="GO:0046943">
    <property type="term" value="F:carboxylic acid transmembrane transporter activity"/>
    <property type="evidence" value="ECO:0007669"/>
    <property type="project" value="TreeGrafter"/>
</dbReference>
<dbReference type="Gene3D" id="1.20.1250.20">
    <property type="entry name" value="MFS general substrate transporter like domains"/>
    <property type="match status" value="2"/>
</dbReference>
<feature type="transmembrane region" description="Helical" evidence="5">
    <location>
        <begin position="17"/>
        <end position="37"/>
    </location>
</feature>
<dbReference type="InterPro" id="IPR020846">
    <property type="entry name" value="MFS_dom"/>
</dbReference>
<evidence type="ECO:0000256" key="5">
    <source>
        <dbReference type="SAM" id="Phobius"/>
    </source>
</evidence>
<evidence type="ECO:0000256" key="2">
    <source>
        <dbReference type="ARBA" id="ARBA00022692"/>
    </source>
</evidence>
<feature type="transmembrane region" description="Helical" evidence="5">
    <location>
        <begin position="345"/>
        <end position="370"/>
    </location>
</feature>
<dbReference type="InterPro" id="IPR011701">
    <property type="entry name" value="MFS"/>
</dbReference>
<dbReference type="Pfam" id="PF07690">
    <property type="entry name" value="MFS_1"/>
    <property type="match status" value="1"/>
</dbReference>
<sequence>MASPTPRETRDPVRRPWTVGAICAAAVAFDGYDVVVYGATLTSLREEWGLTPGQAGLVGSAALAGMLAGALAVGAVSARLGRRRTFIAAVAWFSALMVACAAAPSAMVFTALRVAAGVGLGAVLPLAAAMTVEHAPAARRNLAYVAMQTGFPVGGLAAALTAMAVLPDRSWHLLYLVAGLPLLTVVPAALAGLPESAEEPAAGARGRAGLALLFAPGTRAATLLFWAMSFCSLLFVYGANTWLPALMHDAGATVTRSLGFLLSFNAGAVLGGLLAGAAADRWGSRPVVAASFLLGAAGVAAFAYADSPAALLALAALTGYGAVATQTLINGWVTRHYPAAARTTGIGWSLGVGRLGAIAGPAVTGFIVAATGGGRAAFLLFAALAVLGAGFAAAVTARPHTG</sequence>
<keyword evidence="2 5" id="KW-0812">Transmembrane</keyword>
<feature type="transmembrane region" description="Helical" evidence="5">
    <location>
        <begin position="287"/>
        <end position="305"/>
    </location>
</feature>
<dbReference type="RefSeq" id="WP_075691191.1">
    <property type="nucleotide sequence ID" value="NZ_CP009248.1"/>
</dbReference>
<gene>
    <name evidence="7" type="ORF">CSPHI_01570</name>
</gene>
<proteinExistence type="predicted"/>
<evidence type="ECO:0000259" key="6">
    <source>
        <dbReference type="PROSITE" id="PS50850"/>
    </source>
</evidence>
<dbReference type="PROSITE" id="PS50850">
    <property type="entry name" value="MFS"/>
    <property type="match status" value="1"/>
</dbReference>
<feature type="transmembrane region" description="Helical" evidence="5">
    <location>
        <begin position="213"/>
        <end position="237"/>
    </location>
</feature>
<feature type="transmembrane region" description="Helical" evidence="5">
    <location>
        <begin position="142"/>
        <end position="166"/>
    </location>
</feature>
<dbReference type="InterPro" id="IPR036259">
    <property type="entry name" value="MFS_trans_sf"/>
</dbReference>
<feature type="transmembrane region" description="Helical" evidence="5">
    <location>
        <begin position="57"/>
        <end position="78"/>
    </location>
</feature>
<organism evidence="7 8">
    <name type="scientific">Corynebacterium sphenisci DSM 44792</name>
    <dbReference type="NCBI Taxonomy" id="1437874"/>
    <lineage>
        <taxon>Bacteria</taxon>
        <taxon>Bacillati</taxon>
        <taxon>Actinomycetota</taxon>
        <taxon>Actinomycetes</taxon>
        <taxon>Mycobacteriales</taxon>
        <taxon>Corynebacteriaceae</taxon>
        <taxon>Corynebacterium</taxon>
    </lineage>
</organism>
<feature type="transmembrane region" description="Helical" evidence="5">
    <location>
        <begin position="257"/>
        <end position="275"/>
    </location>
</feature>
<dbReference type="GO" id="GO:0005886">
    <property type="term" value="C:plasma membrane"/>
    <property type="evidence" value="ECO:0007669"/>
    <property type="project" value="UniProtKB-SubCell"/>
</dbReference>
<dbReference type="PANTHER" id="PTHR23508">
    <property type="entry name" value="CARBOXYLIC ACID TRANSPORTER PROTEIN HOMOLOG"/>
    <property type="match status" value="1"/>
</dbReference>
<protein>
    <recommendedName>
        <fullName evidence="6">Major facilitator superfamily (MFS) profile domain-containing protein</fullName>
    </recommendedName>
</protein>
<feature type="transmembrane region" description="Helical" evidence="5">
    <location>
        <begin position="85"/>
        <end position="104"/>
    </location>
</feature>
<keyword evidence="3 5" id="KW-1133">Transmembrane helix</keyword>
<evidence type="ECO:0000313" key="8">
    <source>
        <dbReference type="Proteomes" id="UP000185469"/>
    </source>
</evidence>
<keyword evidence="4 5" id="KW-0472">Membrane</keyword>
<comment type="subcellular location">
    <subcellularLocation>
        <location evidence="1">Cell membrane</location>
        <topology evidence="1">Multi-pass membrane protein</topology>
    </subcellularLocation>
</comment>
<keyword evidence="8" id="KW-1185">Reference proteome</keyword>
<dbReference type="STRING" id="1437874.CSPHI_01570"/>
<dbReference type="Proteomes" id="UP000185469">
    <property type="component" value="Chromosome"/>
</dbReference>
<dbReference type="SUPFAM" id="SSF103473">
    <property type="entry name" value="MFS general substrate transporter"/>
    <property type="match status" value="1"/>
</dbReference>
<reference evidence="7 8" key="1">
    <citation type="submission" date="2014-08" db="EMBL/GenBank/DDBJ databases">
        <title>Complete genome sequence of Corynebacterium sphenisci CECT 5990(T) (=DSM 44792(T)), isolated from healthy wild penguins.</title>
        <authorList>
            <person name="Ruckert C."/>
            <person name="Albersmeier A."/>
            <person name="Winkler A."/>
            <person name="Kalinowski J."/>
        </authorList>
    </citation>
    <scope>NUCLEOTIDE SEQUENCE [LARGE SCALE GENOMIC DNA]</scope>
    <source>
        <strain evidence="7 8">DSM 44792</strain>
    </source>
</reference>
<dbReference type="AlphaFoldDB" id="A0A1L7CVT2"/>